<proteinExistence type="predicted"/>
<dbReference type="Proteomes" id="UP001634394">
    <property type="component" value="Unassembled WGS sequence"/>
</dbReference>
<evidence type="ECO:0000259" key="1">
    <source>
        <dbReference type="PROSITE" id="PS51186"/>
    </source>
</evidence>
<evidence type="ECO:0000313" key="3">
    <source>
        <dbReference type="Proteomes" id="UP001634394"/>
    </source>
</evidence>
<dbReference type="Gene3D" id="3.40.630.90">
    <property type="match status" value="1"/>
</dbReference>
<accession>A0ABD3TZC8</accession>
<dbReference type="InterPro" id="IPR000182">
    <property type="entry name" value="GNAT_dom"/>
</dbReference>
<dbReference type="SUPFAM" id="SSF55729">
    <property type="entry name" value="Acyl-CoA N-acyltransferases (Nat)"/>
    <property type="match status" value="1"/>
</dbReference>
<dbReference type="PANTHER" id="PTHR47237">
    <property type="entry name" value="SLL0310 PROTEIN"/>
    <property type="match status" value="1"/>
</dbReference>
<dbReference type="Gene3D" id="3.40.630.30">
    <property type="match status" value="1"/>
</dbReference>
<keyword evidence="3" id="KW-1185">Reference proteome</keyword>
<organism evidence="2 3">
    <name type="scientific">Sinanodonta woodiana</name>
    <name type="common">Chinese pond mussel</name>
    <name type="synonym">Anodonta woodiana</name>
    <dbReference type="NCBI Taxonomy" id="1069815"/>
    <lineage>
        <taxon>Eukaryota</taxon>
        <taxon>Metazoa</taxon>
        <taxon>Spiralia</taxon>
        <taxon>Lophotrochozoa</taxon>
        <taxon>Mollusca</taxon>
        <taxon>Bivalvia</taxon>
        <taxon>Autobranchia</taxon>
        <taxon>Heteroconchia</taxon>
        <taxon>Palaeoheterodonta</taxon>
        <taxon>Unionida</taxon>
        <taxon>Unionoidea</taxon>
        <taxon>Unionidae</taxon>
        <taxon>Unioninae</taxon>
        <taxon>Sinanodonta</taxon>
    </lineage>
</organism>
<dbReference type="InterPro" id="IPR052729">
    <property type="entry name" value="Acyl/Acetyltrans_Enzymes"/>
</dbReference>
<evidence type="ECO:0000313" key="2">
    <source>
        <dbReference type="EMBL" id="KAL3842496.1"/>
    </source>
</evidence>
<name>A0ABD3TZC8_SINWO</name>
<gene>
    <name evidence="2" type="ORF">ACJMK2_020501</name>
</gene>
<dbReference type="InterPro" id="IPR016181">
    <property type="entry name" value="Acyl_CoA_acyltransferase"/>
</dbReference>
<feature type="domain" description="N-acetyltransferase" evidence="1">
    <location>
        <begin position="54"/>
        <end position="193"/>
    </location>
</feature>
<dbReference type="AlphaFoldDB" id="A0ABD3TZC8"/>
<dbReference type="EMBL" id="JBJQND010000017">
    <property type="protein sequence ID" value="KAL3842496.1"/>
    <property type="molecule type" value="Genomic_DNA"/>
</dbReference>
<dbReference type="CDD" id="cd04301">
    <property type="entry name" value="NAT_SF"/>
    <property type="match status" value="1"/>
</dbReference>
<dbReference type="InterPro" id="IPR041496">
    <property type="entry name" value="YitH/HolE_GNAT"/>
</dbReference>
<dbReference type="PROSITE" id="PS51186">
    <property type="entry name" value="GNAT"/>
    <property type="match status" value="1"/>
</dbReference>
<dbReference type="Pfam" id="PF18014">
    <property type="entry name" value="Acetyltransf_18"/>
    <property type="match status" value="1"/>
</dbReference>
<dbReference type="Pfam" id="PF00583">
    <property type="entry name" value="Acetyltransf_1"/>
    <property type="match status" value="1"/>
</dbReference>
<protein>
    <recommendedName>
        <fullName evidence="1">N-acetyltransferase domain-containing protein</fullName>
    </recommendedName>
</protein>
<comment type="caution">
    <text evidence="2">The sequence shown here is derived from an EMBL/GenBank/DDBJ whole genome shotgun (WGS) entry which is preliminary data.</text>
</comment>
<dbReference type="PANTHER" id="PTHR47237:SF1">
    <property type="entry name" value="SLL0310 PROTEIN"/>
    <property type="match status" value="1"/>
</dbReference>
<sequence>MFRTCTKLVQFYKRHVSSCGGILKLKKNVISAGMFDNQRCHTSESNVDVHKIKYEIRPMRRCDIQGLYELTSENKWNMEKSYLECVFNTDPSGLIIVVKDDGEVIGHNGILAHGTDVASSGLNIVKEKYRNLGIGRKLFRAVMEVMKDKNVGGTSLSNRITFYQQFGWTIKSYTFHYNQGSVNPNFVQDVPVEGLEIVPASYISFDDVIAYDSELHTVPRPVYISNWAESPIAKTYVALKSGRICGYGVLRPADLGFRMYPLYADNPSVAKALFCKLVSHIPQGQDVIFTQPVDNEYANAFVVGNKLQTYLSMTRLYNKKNIVVDIKRVYSVSTTEYGII</sequence>
<reference evidence="2 3" key="1">
    <citation type="submission" date="2024-11" db="EMBL/GenBank/DDBJ databases">
        <title>Chromosome-level genome assembly of the freshwater bivalve Anodonta woodiana.</title>
        <authorList>
            <person name="Chen X."/>
        </authorList>
    </citation>
    <scope>NUCLEOTIDE SEQUENCE [LARGE SCALE GENOMIC DNA]</scope>
    <source>
        <strain evidence="2">MN2024</strain>
        <tissue evidence="2">Gills</tissue>
    </source>
</reference>